<sequence length="251" mass="26788">MPPLSPAAQDVCERRTVLVTGGSGGIGRALCLAFAHAGYWVGVHYFRQRPAGEETLALLSRAGGQGALYQADIRSSHEVRAMLDAIRAQRGRLDTLLCNAGIASKHLVVNCPEEAWQQIIDTNLTGTYRCMTAAVNDMMAQGGGAILVIGSFAGLQGTHGQAAYAASKAGLIGLVKTAAREWGRHNIRVNLVCPGWQQTSMAGDSFPTGERLDDHVLGRVSNLADVSRTMCQLAQLSDMSGQVWNLDSRIL</sequence>
<organism evidence="4 5">
    <name type="scientific">Nitrospira defluvii</name>
    <dbReference type="NCBI Taxonomy" id="330214"/>
    <lineage>
        <taxon>Bacteria</taxon>
        <taxon>Pseudomonadati</taxon>
        <taxon>Nitrospirota</taxon>
        <taxon>Nitrospiria</taxon>
        <taxon>Nitrospirales</taxon>
        <taxon>Nitrospiraceae</taxon>
        <taxon>Nitrospira</taxon>
    </lineage>
</organism>
<dbReference type="AlphaFoldDB" id="D8PFZ6"/>
<dbReference type="InterPro" id="IPR020904">
    <property type="entry name" value="Sc_DH/Rdtase_CS"/>
</dbReference>
<name>D8PFZ6_9BACT</name>
<dbReference type="InterPro" id="IPR002347">
    <property type="entry name" value="SDR_fam"/>
</dbReference>
<dbReference type="OrthoDB" id="191735at2"/>
<dbReference type="EC" id="1.1.1.100" evidence="4"/>
<evidence type="ECO:0000313" key="5">
    <source>
        <dbReference type="Proteomes" id="UP000001660"/>
    </source>
</evidence>
<dbReference type="STRING" id="330214.NIDE2473"/>
<proteinExistence type="inferred from homology"/>
<dbReference type="SUPFAM" id="SSF51735">
    <property type="entry name" value="NAD(P)-binding Rossmann-fold domains"/>
    <property type="match status" value="1"/>
</dbReference>
<reference evidence="4 5" key="1">
    <citation type="journal article" date="2010" name="Proc. Natl. Acad. Sci. U.S.A.">
        <title>A Nitrospira metagenome illuminates the physiology and evolution of globally important nitrite-oxidizing bacteria.</title>
        <authorList>
            <person name="Lucker S."/>
            <person name="Wagner M."/>
            <person name="Maixner F."/>
            <person name="Pelletier E."/>
            <person name="Koch H."/>
            <person name="Vacherie B."/>
            <person name="Rattei T."/>
            <person name="Sinninghe Damste J."/>
            <person name="Spieck E."/>
            <person name="Le Paslier D."/>
            <person name="Daims H."/>
        </authorList>
    </citation>
    <scope>NUCLEOTIDE SEQUENCE [LARGE SCALE GENOMIC DNA]</scope>
</reference>
<dbReference type="PANTHER" id="PTHR42760">
    <property type="entry name" value="SHORT-CHAIN DEHYDROGENASES/REDUCTASES FAMILY MEMBER"/>
    <property type="match status" value="1"/>
</dbReference>
<dbReference type="eggNOG" id="COG1028">
    <property type="taxonomic scope" value="Bacteria"/>
</dbReference>
<dbReference type="KEGG" id="nde:NIDE2473"/>
<keyword evidence="5" id="KW-1185">Reference proteome</keyword>
<dbReference type="InterPro" id="IPR036291">
    <property type="entry name" value="NAD(P)-bd_dom_sf"/>
</dbReference>
<dbReference type="Gene3D" id="3.40.50.720">
    <property type="entry name" value="NAD(P)-binding Rossmann-like Domain"/>
    <property type="match status" value="1"/>
</dbReference>
<evidence type="ECO:0000256" key="2">
    <source>
        <dbReference type="ARBA" id="ARBA00023002"/>
    </source>
</evidence>
<dbReference type="PRINTS" id="PR00081">
    <property type="entry name" value="GDHRDH"/>
</dbReference>
<evidence type="ECO:0000313" key="4">
    <source>
        <dbReference type="EMBL" id="CBK42183.1"/>
    </source>
</evidence>
<gene>
    <name evidence="4" type="primary">fabG4</name>
    <name evidence="4" type="ORF">NIDE2473</name>
</gene>
<dbReference type="CDD" id="cd05233">
    <property type="entry name" value="SDR_c"/>
    <property type="match status" value="1"/>
</dbReference>
<dbReference type="Proteomes" id="UP000001660">
    <property type="component" value="Chromosome"/>
</dbReference>
<comment type="similarity">
    <text evidence="1 3">Belongs to the short-chain dehydrogenases/reductases (SDR) family.</text>
</comment>
<keyword evidence="2 4" id="KW-0560">Oxidoreductase</keyword>
<accession>D8PFZ6</accession>
<dbReference type="PROSITE" id="PS00061">
    <property type="entry name" value="ADH_SHORT"/>
    <property type="match status" value="1"/>
</dbReference>
<dbReference type="EMBL" id="FP929003">
    <property type="protein sequence ID" value="CBK42183.1"/>
    <property type="molecule type" value="Genomic_DNA"/>
</dbReference>
<dbReference type="PRINTS" id="PR00080">
    <property type="entry name" value="SDRFAMILY"/>
</dbReference>
<dbReference type="HOGENOM" id="CLU_010194_1_3_0"/>
<dbReference type="Pfam" id="PF00106">
    <property type="entry name" value="adh_short"/>
    <property type="match status" value="1"/>
</dbReference>
<protein>
    <submittedName>
        <fullName evidence="4">3-oxoacyl-(Acyl-carrier-protein) reductase</fullName>
        <ecNumber evidence="4">1.1.1.100</ecNumber>
    </submittedName>
</protein>
<dbReference type="GO" id="GO:0004316">
    <property type="term" value="F:3-oxoacyl-[acyl-carrier-protein] reductase (NADPH) activity"/>
    <property type="evidence" value="ECO:0007669"/>
    <property type="project" value="UniProtKB-EC"/>
</dbReference>
<dbReference type="FunFam" id="3.40.50.720:FF:000173">
    <property type="entry name" value="3-oxoacyl-[acyl-carrier protein] reductase"/>
    <property type="match status" value="1"/>
</dbReference>
<evidence type="ECO:0000256" key="3">
    <source>
        <dbReference type="RuleBase" id="RU000363"/>
    </source>
</evidence>
<evidence type="ECO:0000256" key="1">
    <source>
        <dbReference type="ARBA" id="ARBA00006484"/>
    </source>
</evidence>